<name>A0A3B0CIK9_9BACL</name>
<comment type="caution">
    <text evidence="1">The sequence shown here is derived from an EMBL/GenBank/DDBJ whole genome shotgun (WGS) entry which is preliminary data.</text>
</comment>
<dbReference type="Proteomes" id="UP000282311">
    <property type="component" value="Unassembled WGS sequence"/>
</dbReference>
<reference evidence="1 2" key="1">
    <citation type="journal article" date="2007" name="Int. J. Syst. Evol. Microbiol.">
        <title>Paenibacillus ginsengarvi sp. nov., isolated from soil from ginseng cultivation.</title>
        <authorList>
            <person name="Yoon M.H."/>
            <person name="Ten L.N."/>
            <person name="Im W.T."/>
        </authorList>
    </citation>
    <scope>NUCLEOTIDE SEQUENCE [LARGE SCALE GENOMIC DNA]</scope>
    <source>
        <strain evidence="1 2">KCTC 13059</strain>
    </source>
</reference>
<keyword evidence="2" id="KW-1185">Reference proteome</keyword>
<dbReference type="Pfam" id="PF13797">
    <property type="entry name" value="Post_transc_reg"/>
    <property type="match status" value="1"/>
</dbReference>
<protein>
    <recommendedName>
        <fullName evidence="3">Post-transcriptional regulator</fullName>
    </recommendedName>
</protein>
<dbReference type="EMBL" id="RBAH01000011">
    <property type="protein sequence ID" value="RKN83816.1"/>
    <property type="molecule type" value="Genomic_DNA"/>
</dbReference>
<proteinExistence type="predicted"/>
<dbReference type="RefSeq" id="WP_120748360.1">
    <property type="nucleotide sequence ID" value="NZ_RBAH01000011.1"/>
</dbReference>
<organism evidence="1 2">
    <name type="scientific">Paenibacillus ginsengarvi</name>
    <dbReference type="NCBI Taxonomy" id="400777"/>
    <lineage>
        <taxon>Bacteria</taxon>
        <taxon>Bacillati</taxon>
        <taxon>Bacillota</taxon>
        <taxon>Bacilli</taxon>
        <taxon>Bacillales</taxon>
        <taxon>Paenibacillaceae</taxon>
        <taxon>Paenibacillus</taxon>
    </lineage>
</organism>
<evidence type="ECO:0000313" key="1">
    <source>
        <dbReference type="EMBL" id="RKN83816.1"/>
    </source>
</evidence>
<sequence>MNEDEYEASESAGLTEAELNETIEELCKYKADEFRLIGYEQVTGVDIWNCVSDKYVKTGQPMLHQMVSDILSLKVTSFMNWMTMSIYRGDARF</sequence>
<dbReference type="AlphaFoldDB" id="A0A3B0CIK9"/>
<dbReference type="InterPro" id="IPR025716">
    <property type="entry name" value="Post-transcriptional_regulator"/>
</dbReference>
<evidence type="ECO:0000313" key="2">
    <source>
        <dbReference type="Proteomes" id="UP000282311"/>
    </source>
</evidence>
<evidence type="ECO:0008006" key="3">
    <source>
        <dbReference type="Google" id="ProtNLM"/>
    </source>
</evidence>
<dbReference type="OrthoDB" id="2990595at2"/>
<accession>A0A3B0CIK9</accession>
<gene>
    <name evidence="1" type="ORF">D7M11_16610</name>
</gene>